<gene>
    <name evidence="2" type="ORF">MGWOODY_Clf2182</name>
</gene>
<sequence length="157" mass="17723">MTWRDTLEGLKQELTEVRTQRQRRVEEEDAGLQKERDDLSRMAKDLGVDELLAEMNATLLDGKGEIQTIIGWESDDGDPDLEGVISMNGDEPDDDDEDTDVVTTILSWEEGGEMEIAVDLGLSDEGIYLQINEIEIRPERDALEQGLIVAFRDELDL</sequence>
<evidence type="ECO:0000313" key="2">
    <source>
        <dbReference type="EMBL" id="CUV02994.1"/>
    </source>
</evidence>
<feature type="region of interest" description="Disordered" evidence="1">
    <location>
        <begin position="18"/>
        <end position="38"/>
    </location>
</feature>
<feature type="region of interest" description="Disordered" evidence="1">
    <location>
        <begin position="72"/>
        <end position="99"/>
    </location>
</feature>
<evidence type="ECO:0000256" key="1">
    <source>
        <dbReference type="SAM" id="MobiDB-lite"/>
    </source>
</evidence>
<organism evidence="2">
    <name type="scientific">hydrothermal vent metagenome</name>
    <dbReference type="NCBI Taxonomy" id="652676"/>
    <lineage>
        <taxon>unclassified sequences</taxon>
        <taxon>metagenomes</taxon>
        <taxon>ecological metagenomes</taxon>
    </lineage>
</organism>
<protein>
    <submittedName>
        <fullName evidence="2">Uncharacterized protein</fullName>
    </submittedName>
</protein>
<name>A0A160VA37_9ZZZZ</name>
<dbReference type="EMBL" id="FAXA01000343">
    <property type="protein sequence ID" value="CUV02994.1"/>
    <property type="molecule type" value="Genomic_DNA"/>
</dbReference>
<feature type="compositionally biased region" description="Acidic residues" evidence="1">
    <location>
        <begin position="90"/>
        <end position="99"/>
    </location>
</feature>
<dbReference type="AlphaFoldDB" id="A0A160VA37"/>
<reference evidence="2" key="1">
    <citation type="submission" date="2015-10" db="EMBL/GenBank/DDBJ databases">
        <authorList>
            <person name="Gilbert D.G."/>
        </authorList>
    </citation>
    <scope>NUCLEOTIDE SEQUENCE</scope>
</reference>
<accession>A0A160VA37</accession>
<proteinExistence type="predicted"/>